<gene>
    <name evidence="6" type="ORF">CPT_Pascal18</name>
</gene>
<evidence type="ECO:0000313" key="7">
    <source>
        <dbReference type="Proteomes" id="UP000030208"/>
    </source>
</evidence>
<keyword evidence="3" id="KW-0378">Hydrolase</keyword>
<reference evidence="6 7" key="1">
    <citation type="journal article" date="2015" name="Genome Announc.">
        <title>Complete Genome of Bacillus megaterium Podophage Pascal.</title>
        <authorList>
            <person name="Snowden J.D."/>
            <person name="Vega Gonzalez A.E."/>
            <person name="Maroun J.W."/>
            <person name="Hernandez A.C."/>
            <person name="Kuty Everett G.F."/>
        </authorList>
    </citation>
    <scope>NUCLEOTIDE SEQUENCE [LARGE SCALE GENOMIC DNA]</scope>
</reference>
<dbReference type="InterPro" id="IPR008258">
    <property type="entry name" value="Transglycosylase_SLT_dom_1"/>
</dbReference>
<evidence type="ECO:0000259" key="5">
    <source>
        <dbReference type="PROSITE" id="PS51935"/>
    </source>
</evidence>
<dbReference type="GO" id="GO:0001897">
    <property type="term" value="P:symbiont-mediated cytolysis of host cell"/>
    <property type="evidence" value="ECO:0007669"/>
    <property type="project" value="UniProtKB-ARBA"/>
</dbReference>
<protein>
    <submittedName>
        <fullName evidence="6">Lytic tail protein</fullName>
    </submittedName>
</protein>
<dbReference type="SUPFAM" id="SSF53955">
    <property type="entry name" value="Lysozyme-like"/>
    <property type="match status" value="1"/>
</dbReference>
<keyword evidence="4" id="KW-0788">Thiol protease</keyword>
<dbReference type="Gene3D" id="1.10.530.10">
    <property type="match status" value="1"/>
</dbReference>
<keyword evidence="2" id="KW-0645">Protease</keyword>
<dbReference type="GeneID" id="24607697"/>
<organism evidence="6 7">
    <name type="scientific">Bacillus phage Pascal</name>
    <dbReference type="NCBI Taxonomy" id="1540092"/>
    <lineage>
        <taxon>Viruses</taxon>
        <taxon>Duplodnaviria</taxon>
        <taxon>Heunggongvirae</taxon>
        <taxon>Uroviricota</taxon>
        <taxon>Caudoviricetes</taxon>
        <taxon>Pagevirus</taxon>
        <taxon>Pagevirus pascal</taxon>
    </lineage>
</organism>
<feature type="domain" description="NlpC/P60" evidence="5">
    <location>
        <begin position="1"/>
        <end position="117"/>
    </location>
</feature>
<evidence type="ECO:0000313" key="6">
    <source>
        <dbReference type="EMBL" id="AIW03653.1"/>
    </source>
</evidence>
<dbReference type="GO" id="GO:0008234">
    <property type="term" value="F:cysteine-type peptidase activity"/>
    <property type="evidence" value="ECO:0007669"/>
    <property type="project" value="UniProtKB-KW"/>
</dbReference>
<name>A0A0A0RVE6_9CAUD</name>
<accession>A0A0A0RVE6</accession>
<dbReference type="Proteomes" id="UP000030208">
    <property type="component" value="Segment"/>
</dbReference>
<evidence type="ECO:0000256" key="4">
    <source>
        <dbReference type="ARBA" id="ARBA00022807"/>
    </source>
</evidence>
<dbReference type="PROSITE" id="PS51935">
    <property type="entry name" value="NLPC_P60"/>
    <property type="match status" value="1"/>
</dbReference>
<dbReference type="InterPro" id="IPR023346">
    <property type="entry name" value="Lysozyme-like_dom_sf"/>
</dbReference>
<dbReference type="Pfam" id="PF00877">
    <property type="entry name" value="NLPC_P60"/>
    <property type="match status" value="1"/>
</dbReference>
<dbReference type="KEGG" id="vg:24607697"/>
<dbReference type="Pfam" id="PF01464">
    <property type="entry name" value="SLT"/>
    <property type="match status" value="1"/>
</dbReference>
<dbReference type="GO" id="GO:0006508">
    <property type="term" value="P:proteolysis"/>
    <property type="evidence" value="ECO:0007669"/>
    <property type="project" value="UniProtKB-KW"/>
</dbReference>
<proteinExistence type="inferred from homology"/>
<dbReference type="InterPro" id="IPR038765">
    <property type="entry name" value="Papain-like_cys_pep_sf"/>
</dbReference>
<comment type="similarity">
    <text evidence="1">Belongs to the peptidase C40 family.</text>
</comment>
<dbReference type="PANTHER" id="PTHR37423">
    <property type="entry name" value="SOLUBLE LYTIC MUREIN TRANSGLYCOSYLASE-RELATED"/>
    <property type="match status" value="1"/>
</dbReference>
<keyword evidence="7" id="KW-1185">Reference proteome</keyword>
<dbReference type="InterPro" id="IPR000064">
    <property type="entry name" value="NLP_P60_dom"/>
</dbReference>
<dbReference type="CDD" id="cd00254">
    <property type="entry name" value="LT-like"/>
    <property type="match status" value="1"/>
</dbReference>
<dbReference type="RefSeq" id="YP_009151486.1">
    <property type="nucleotide sequence ID" value="NC_027372.1"/>
</dbReference>
<dbReference type="EMBL" id="KM236247">
    <property type="protein sequence ID" value="AIW03653.1"/>
    <property type="molecule type" value="Genomic_DNA"/>
</dbReference>
<sequence length="294" mass="31012">MFGGGRSEKDIAAGRFDCSSYVRWAYQQLGINLGPLTGTTTETLKNKGTAVKGGLANAKPGDLLFFDTYKKNGHVVIYLGNNQFIGAQGKTGIGIVDLNSSYGSYFKKRFSGNIRRIAGGGSVAGAMGGGTSLGGGIGNYLPGKGASGGAGTGMAYGQAPMNLRGPINSAAKQYGVNPNLIAAIIKKESTFKSGLTSPVGAKGYMQLMPATAKEMGVKNVWDTQQNINGGTKYIAQQLKKYGNNIPLALAAYNWGGGNLNKAIRKAGGSKDWNQVRRFAPKETRDYVDKIMGWR</sequence>
<dbReference type="OrthoDB" id="6066at10239"/>
<dbReference type="SUPFAM" id="SSF54001">
    <property type="entry name" value="Cysteine proteinases"/>
    <property type="match status" value="1"/>
</dbReference>
<evidence type="ECO:0000256" key="3">
    <source>
        <dbReference type="ARBA" id="ARBA00022801"/>
    </source>
</evidence>
<dbReference type="Gene3D" id="3.90.1720.10">
    <property type="entry name" value="endopeptidase domain like (from Nostoc punctiforme)"/>
    <property type="match status" value="1"/>
</dbReference>
<evidence type="ECO:0000256" key="2">
    <source>
        <dbReference type="ARBA" id="ARBA00022670"/>
    </source>
</evidence>
<dbReference type="PANTHER" id="PTHR37423:SF2">
    <property type="entry name" value="MEMBRANE-BOUND LYTIC MUREIN TRANSGLYCOSYLASE C"/>
    <property type="match status" value="1"/>
</dbReference>
<evidence type="ECO:0000256" key="1">
    <source>
        <dbReference type="ARBA" id="ARBA00007074"/>
    </source>
</evidence>